<name>A0A1G9DNU1_9RHOB</name>
<evidence type="ECO:0000313" key="5">
    <source>
        <dbReference type="EMBL" id="SDK65542.1"/>
    </source>
</evidence>
<dbReference type="NCBIfam" id="TIGR00732">
    <property type="entry name" value="dprA"/>
    <property type="match status" value="1"/>
</dbReference>
<evidence type="ECO:0000313" key="6">
    <source>
        <dbReference type="Proteomes" id="UP000199555"/>
    </source>
</evidence>
<dbReference type="PANTHER" id="PTHR43022">
    <property type="entry name" value="PROTEIN SMF"/>
    <property type="match status" value="1"/>
</dbReference>
<feature type="domain" description="DprA winged helix" evidence="4">
    <location>
        <begin position="383"/>
        <end position="439"/>
    </location>
</feature>
<dbReference type="Pfam" id="PF17782">
    <property type="entry name" value="WHD_DprA"/>
    <property type="match status" value="1"/>
</dbReference>
<dbReference type="Gene3D" id="1.10.10.10">
    <property type="entry name" value="Winged helix-like DNA-binding domain superfamily/Winged helix DNA-binding domain"/>
    <property type="match status" value="1"/>
</dbReference>
<evidence type="ECO:0000259" key="4">
    <source>
        <dbReference type="Pfam" id="PF17782"/>
    </source>
</evidence>
<dbReference type="InterPro" id="IPR041614">
    <property type="entry name" value="DprA_WH"/>
</dbReference>
<comment type="similarity">
    <text evidence="1">Belongs to the DprA/Smf family.</text>
</comment>
<evidence type="ECO:0000256" key="1">
    <source>
        <dbReference type="ARBA" id="ARBA00006525"/>
    </source>
</evidence>
<dbReference type="STRING" id="525640.SAMN04487971_102148"/>
<dbReference type="AlphaFoldDB" id="A0A1G9DNU1"/>
<evidence type="ECO:0000259" key="3">
    <source>
        <dbReference type="Pfam" id="PF02481"/>
    </source>
</evidence>
<keyword evidence="6" id="KW-1185">Reference proteome</keyword>
<dbReference type="Proteomes" id="UP000199555">
    <property type="component" value="Unassembled WGS sequence"/>
</dbReference>
<dbReference type="InterPro" id="IPR057666">
    <property type="entry name" value="DrpA_SLOG"/>
</dbReference>
<dbReference type="InterPro" id="IPR036388">
    <property type="entry name" value="WH-like_DNA-bd_sf"/>
</dbReference>
<dbReference type="EMBL" id="FNGE01000002">
    <property type="protein sequence ID" value="SDK65542.1"/>
    <property type="molecule type" value="Genomic_DNA"/>
</dbReference>
<dbReference type="PANTHER" id="PTHR43022:SF1">
    <property type="entry name" value="PROTEIN SMF"/>
    <property type="match status" value="1"/>
</dbReference>
<evidence type="ECO:0000256" key="2">
    <source>
        <dbReference type="SAM" id="MobiDB-lite"/>
    </source>
</evidence>
<dbReference type="Pfam" id="PF02481">
    <property type="entry name" value="DNA_processg_A"/>
    <property type="match status" value="1"/>
</dbReference>
<feature type="region of interest" description="Disordered" evidence="2">
    <location>
        <begin position="315"/>
        <end position="376"/>
    </location>
</feature>
<sequence>MRQGPVLQARSFSLVTPEAPPTPREDDLAVLRLIRSRRVGPATFHRLLAEHGSALAALEALPRIAAEAGIEGYEPCPSGVAHAELAAGRRVGARLIRFDDAAYPPLLATIPDAPPVLWMRGRTEALERPAIAVIGARNASSLGLRMARGLARRLAEAGLAVTAGLARGVDTAAHEASCDAGTIAVMAGGIDIVYPAENRALADRIVENGCLLSEQPPGVEPVARHFPARNRIVSGLSAGVVVIEAAHRSGSLITARCGADQGREIMAVPGHPLDARAAGCNALIRDGATLIRNAEDVIAALEASGAMLRFERQAGADRPTGEAFHSQGEAGGRSSVPRRPAARDMAEGALPGRPAQRTEYTGHADHHRSAGKQAEPGVLHVAPADAGNRDLKVRLLDLLGPSPAEEDSVIRDLGISPACLAPALLDLELEGRVIRLPGGRIALAG</sequence>
<dbReference type="RefSeq" id="WP_090752409.1">
    <property type="nucleotide sequence ID" value="NZ_FNGE01000002.1"/>
</dbReference>
<dbReference type="OrthoDB" id="9785707at2"/>
<organism evidence="5 6">
    <name type="scientific">Paracoccus chinensis</name>
    <dbReference type="NCBI Taxonomy" id="525640"/>
    <lineage>
        <taxon>Bacteria</taxon>
        <taxon>Pseudomonadati</taxon>
        <taxon>Pseudomonadota</taxon>
        <taxon>Alphaproteobacteria</taxon>
        <taxon>Rhodobacterales</taxon>
        <taxon>Paracoccaceae</taxon>
        <taxon>Paracoccus</taxon>
    </lineage>
</organism>
<protein>
    <submittedName>
        <fullName evidence="5">DNA processing protein</fullName>
    </submittedName>
</protein>
<dbReference type="GO" id="GO:0009294">
    <property type="term" value="P:DNA-mediated transformation"/>
    <property type="evidence" value="ECO:0007669"/>
    <property type="project" value="InterPro"/>
</dbReference>
<gene>
    <name evidence="5" type="ORF">SAMN04487971_102148</name>
</gene>
<proteinExistence type="inferred from homology"/>
<accession>A0A1G9DNU1</accession>
<dbReference type="Gene3D" id="3.40.50.450">
    <property type="match status" value="1"/>
</dbReference>
<dbReference type="SUPFAM" id="SSF102405">
    <property type="entry name" value="MCP/YpsA-like"/>
    <property type="match status" value="1"/>
</dbReference>
<dbReference type="Pfam" id="PF21102">
    <property type="entry name" value="DprA_N"/>
    <property type="match status" value="1"/>
</dbReference>
<dbReference type="InterPro" id="IPR003488">
    <property type="entry name" value="DprA"/>
</dbReference>
<reference evidence="6" key="1">
    <citation type="submission" date="2016-10" db="EMBL/GenBank/DDBJ databases">
        <authorList>
            <person name="Varghese N."/>
            <person name="Submissions S."/>
        </authorList>
    </citation>
    <scope>NUCLEOTIDE SEQUENCE [LARGE SCALE GENOMIC DNA]</scope>
    <source>
        <strain evidence="6">CGMCC 1.7655</strain>
    </source>
</reference>
<feature type="domain" description="Smf/DprA SLOG" evidence="3">
    <location>
        <begin position="95"/>
        <end position="301"/>
    </location>
</feature>